<evidence type="ECO:0000256" key="2">
    <source>
        <dbReference type="SAM" id="SignalP"/>
    </source>
</evidence>
<evidence type="ECO:0000256" key="1">
    <source>
        <dbReference type="SAM" id="MobiDB-lite"/>
    </source>
</evidence>
<keyword evidence="2" id="KW-0732">Signal</keyword>
<dbReference type="InterPro" id="IPR016137">
    <property type="entry name" value="RGS"/>
</dbReference>
<dbReference type="PROSITE" id="PS50132">
    <property type="entry name" value="RGS"/>
    <property type="match status" value="1"/>
</dbReference>
<protein>
    <submittedName>
        <fullName evidence="5">RGS domain-containing protein</fullName>
    </submittedName>
</protein>
<evidence type="ECO:0000259" key="3">
    <source>
        <dbReference type="PROSITE" id="PS50132"/>
    </source>
</evidence>
<proteinExistence type="predicted"/>
<dbReference type="GO" id="GO:0035091">
    <property type="term" value="F:phosphatidylinositol binding"/>
    <property type="evidence" value="ECO:0007669"/>
    <property type="project" value="TreeGrafter"/>
</dbReference>
<feature type="region of interest" description="Disordered" evidence="1">
    <location>
        <begin position="614"/>
        <end position="676"/>
    </location>
</feature>
<dbReference type="InterPro" id="IPR003114">
    <property type="entry name" value="Phox_assoc"/>
</dbReference>
<dbReference type="AlphaFoldDB" id="A0A1I8G377"/>
<keyword evidence="4" id="KW-1185">Reference proteome</keyword>
<feature type="signal peptide" evidence="2">
    <location>
        <begin position="1"/>
        <end position="19"/>
    </location>
</feature>
<organism evidence="4 5">
    <name type="scientific">Macrostomum lignano</name>
    <dbReference type="NCBI Taxonomy" id="282301"/>
    <lineage>
        <taxon>Eukaryota</taxon>
        <taxon>Metazoa</taxon>
        <taxon>Spiralia</taxon>
        <taxon>Lophotrochozoa</taxon>
        <taxon>Platyhelminthes</taxon>
        <taxon>Rhabditophora</taxon>
        <taxon>Macrostomorpha</taxon>
        <taxon>Macrostomida</taxon>
        <taxon>Macrostomidae</taxon>
        <taxon>Macrostomum</taxon>
    </lineage>
</organism>
<accession>A0A1I8G377</accession>
<dbReference type="WBParaSite" id="maker-uti_cns_0000657-snap-gene-1.13-mRNA-1">
    <property type="protein sequence ID" value="maker-uti_cns_0000657-snap-gene-1.13-mRNA-1"/>
    <property type="gene ID" value="maker-uti_cns_0000657-snap-gene-1.13"/>
</dbReference>
<dbReference type="InterPro" id="IPR044926">
    <property type="entry name" value="RGS_subdomain_2"/>
</dbReference>
<dbReference type="InterPro" id="IPR036305">
    <property type="entry name" value="RGS_sf"/>
</dbReference>
<dbReference type="SUPFAM" id="SSF48097">
    <property type="entry name" value="Regulator of G-protein signaling, RGS"/>
    <property type="match status" value="1"/>
</dbReference>
<feature type="domain" description="RGS" evidence="3">
    <location>
        <begin position="371"/>
        <end position="506"/>
    </location>
</feature>
<dbReference type="Gene3D" id="1.10.167.10">
    <property type="entry name" value="Regulator of G-protein Signalling 4, domain 2"/>
    <property type="match status" value="1"/>
</dbReference>
<dbReference type="PANTHER" id="PTHR22775">
    <property type="entry name" value="SORTING NEXIN"/>
    <property type="match status" value="1"/>
</dbReference>
<sequence>LFLLCCSLILLIRAAASLADRRGVCSFAVEEQQQQQKQRPEEDQKEAEDPGIKLLDPQVAAAVAELAELVFHRQLAGEAWCPASLSRRVRRLIQRFLLAAAVRLARVDWHRLCHRRLLPLAAAHALQLRRCQQSRQQLGRPARPAAKLPVPEFLRNDADERRLLQAVAGRLLDSLDSEAAALGRCLPVRVALTDLLARYVLQPAMDSATCPEVLARLVSGHLAERSRRIRYERIAAGSFEDFVRQILQCESAPALRQLRASVRAEILHASALRTLQRQQQQGAQAAVQYSSKAGQLMNRDLRRYLNQLGQCEALCQQRLAGLLSDKSVGVGGIGDGGGGGGCDDGSGESYSREFDDLEDVEAERASLQVYSLQVILEHEAFRAEFRRFVSQRQPDEAVLLDYWAAAKRLSELAAAADCSSKLALRRLYDEAWQLYKRYLHRGTSQLVYIAPATQSAAVNFNLARDFLLGRSLSVEGFEAIARDVANCAEQFWYCTFVISPQFENFCRRGLTPDNALADGDNSSSLASTYLSTSASLGTISASVKSTSASSGMTSASVKSTSASVKSTSASSGMTSASVKLTSASSGMTSASVKSTSASSGMTSASVKLTSASSGTTSASVKSTSASSGMTSASVKSTSTSSGMTSASVKLTSTSSGTTSASVKSTSASSGMTSASSEMTSASFMSTSVSSGMASLASAPAETKSSLPAASSAALSKLATLPPDDPCSDALAALDARIRRKQVQLDAFQRHNVDCGDDIDAAVFPSAAFSDRLAAELSGLHLERRRLIAYAEIADAWTERLGRWRVRLLTDARSGASSVRFQVCCPPQASGTESEPAGDGIGWQVSVSLESVRRLSVELSQLLSSASARRSSAGISRALSRPGPESAEAYLNAALSDPVACACDSLHRLLTESAYTAHPRSSHDLPKPPPLPPLPVSTAAAADGLGPLCISPSLKSISASQQLQQQQSQASSSAASAPRRLLHLFAMHAGGQTTAERWCRDLLAAWTGPEASLSYLSALRDTLWPPAEAAAS</sequence>
<feature type="region of interest" description="Disordered" evidence="1">
    <location>
        <begin position="917"/>
        <end position="936"/>
    </location>
</feature>
<reference evidence="5" key="1">
    <citation type="submission" date="2016-11" db="UniProtKB">
        <authorList>
            <consortium name="WormBaseParasite"/>
        </authorList>
    </citation>
    <scope>IDENTIFICATION</scope>
</reference>
<dbReference type="Proteomes" id="UP000095280">
    <property type="component" value="Unplaced"/>
</dbReference>
<name>A0A1I8G377_9PLAT</name>
<evidence type="ECO:0000313" key="5">
    <source>
        <dbReference type="WBParaSite" id="maker-uti_cns_0000657-snap-gene-1.13-mRNA-1"/>
    </source>
</evidence>
<dbReference type="Pfam" id="PF02194">
    <property type="entry name" value="PXA"/>
    <property type="match status" value="1"/>
</dbReference>
<evidence type="ECO:0000313" key="4">
    <source>
        <dbReference type="Proteomes" id="UP000095280"/>
    </source>
</evidence>
<dbReference type="PANTHER" id="PTHR22775:SF3">
    <property type="entry name" value="SORTING NEXIN-13"/>
    <property type="match status" value="1"/>
</dbReference>
<feature type="chain" id="PRO_5009319041" evidence="2">
    <location>
        <begin position="20"/>
        <end position="1031"/>
    </location>
</feature>